<keyword evidence="2" id="KW-0472">Membrane</keyword>
<keyword evidence="2" id="KW-1133">Transmembrane helix</keyword>
<proteinExistence type="predicted"/>
<feature type="compositionally biased region" description="Polar residues" evidence="1">
    <location>
        <begin position="1"/>
        <end position="20"/>
    </location>
</feature>
<gene>
    <name evidence="3" type="ORF">LGLO00237_LOCUS9335</name>
</gene>
<name>A0A6V3KNB4_9EUKA</name>
<sequence>MTASLDAQVNSQDQTATDFNPNRAPQLRSYEERVAKMKEMANVTDYVEFRKKNYKPKVSTWGVFERPKDISKAFGGGRTIKAGEYDKWLEQQKKVEEEKRKLLGTQEEKFDPKLEQEARQNMSIAFTMLENTQFYEAKDLFQTVRMKFPFRSKIAGKATYGLAMALDALGQTGKAQDLYKSLKLHPNMEIKKSAKMLLSGIEAMKFFGVSAEDDTDYSSFDRYFEGLGRVRRFDLSQSSLFKRTEKDIAQEKEDLLLSVGILLGLFLIPAFLVGSLRLRSHPVTVSDVVNTAQQWSAVARAVVHK</sequence>
<dbReference type="Gene3D" id="1.25.40.10">
    <property type="entry name" value="Tetratricopeptide repeat domain"/>
    <property type="match status" value="1"/>
</dbReference>
<dbReference type="PANTHER" id="PTHR35482">
    <property type="entry name" value="CYTOCHROME C OXIDASE SUBUNIT"/>
    <property type="match status" value="1"/>
</dbReference>
<accession>A0A6V3KNB4</accession>
<dbReference type="AlphaFoldDB" id="A0A6V3KNB4"/>
<keyword evidence="2" id="KW-0812">Transmembrane</keyword>
<feature type="region of interest" description="Disordered" evidence="1">
    <location>
        <begin position="1"/>
        <end position="25"/>
    </location>
</feature>
<evidence type="ECO:0000313" key="3">
    <source>
        <dbReference type="EMBL" id="CAE0657766.1"/>
    </source>
</evidence>
<dbReference type="PANTHER" id="PTHR35482:SF1">
    <property type="entry name" value="CYTOCHROME C OXIDASE SUBUNIT"/>
    <property type="match status" value="1"/>
</dbReference>
<organism evidence="3">
    <name type="scientific">Lotharella globosa</name>
    <dbReference type="NCBI Taxonomy" id="91324"/>
    <lineage>
        <taxon>Eukaryota</taxon>
        <taxon>Sar</taxon>
        <taxon>Rhizaria</taxon>
        <taxon>Cercozoa</taxon>
        <taxon>Chlorarachniophyceae</taxon>
        <taxon>Lotharella</taxon>
    </lineage>
</organism>
<evidence type="ECO:0000256" key="1">
    <source>
        <dbReference type="SAM" id="MobiDB-lite"/>
    </source>
</evidence>
<evidence type="ECO:0000256" key="2">
    <source>
        <dbReference type="SAM" id="Phobius"/>
    </source>
</evidence>
<protein>
    <submittedName>
        <fullName evidence="3">Uncharacterized protein</fullName>
    </submittedName>
</protein>
<reference evidence="3" key="1">
    <citation type="submission" date="2021-01" db="EMBL/GenBank/DDBJ databases">
        <authorList>
            <person name="Corre E."/>
            <person name="Pelletier E."/>
            <person name="Niang G."/>
            <person name="Scheremetjew M."/>
            <person name="Finn R."/>
            <person name="Kale V."/>
            <person name="Holt S."/>
            <person name="Cochrane G."/>
            <person name="Meng A."/>
            <person name="Brown T."/>
            <person name="Cohen L."/>
        </authorList>
    </citation>
    <scope>NUCLEOTIDE SEQUENCE</scope>
    <source>
        <strain evidence="3">CCCM811</strain>
    </source>
</reference>
<dbReference type="InterPro" id="IPR011990">
    <property type="entry name" value="TPR-like_helical_dom_sf"/>
</dbReference>
<feature type="transmembrane region" description="Helical" evidence="2">
    <location>
        <begin position="255"/>
        <end position="273"/>
    </location>
</feature>
<dbReference type="EMBL" id="HBIV01012623">
    <property type="protein sequence ID" value="CAE0657766.1"/>
    <property type="molecule type" value="Transcribed_RNA"/>
</dbReference>